<dbReference type="CDD" id="cd06257">
    <property type="entry name" value="DnaJ"/>
    <property type="match status" value="1"/>
</dbReference>
<dbReference type="GO" id="GO:0006614">
    <property type="term" value="P:SRP-dependent cotranslational protein targeting to membrane"/>
    <property type="evidence" value="ECO:0007669"/>
    <property type="project" value="InterPro"/>
</dbReference>
<evidence type="ECO:0000259" key="2">
    <source>
        <dbReference type="PROSITE" id="PS50076"/>
    </source>
</evidence>
<dbReference type="InterPro" id="IPR001623">
    <property type="entry name" value="DnaJ_domain"/>
</dbReference>
<reference evidence="3 4" key="1">
    <citation type="submission" date="2016-02" db="EMBL/GenBank/DDBJ databases">
        <title>Genome analysis of coral dinoflagellate symbionts highlights evolutionary adaptations to a symbiotic lifestyle.</title>
        <authorList>
            <person name="Aranda M."/>
            <person name="Li Y."/>
            <person name="Liew Y.J."/>
            <person name="Baumgarten S."/>
            <person name="Simakov O."/>
            <person name="Wilson M."/>
            <person name="Piel J."/>
            <person name="Ashoor H."/>
            <person name="Bougouffa S."/>
            <person name="Bajic V.B."/>
            <person name="Ryu T."/>
            <person name="Ravasi T."/>
            <person name="Bayer T."/>
            <person name="Micklem G."/>
            <person name="Kim H."/>
            <person name="Bhak J."/>
            <person name="Lajeunesse T.C."/>
            <person name="Voolstra C.R."/>
        </authorList>
    </citation>
    <scope>NUCLEOTIDE SEQUENCE [LARGE SCALE GENOMIC DNA]</scope>
    <source>
        <strain evidence="3 4">CCMP2467</strain>
    </source>
</reference>
<feature type="region of interest" description="Disordered" evidence="1">
    <location>
        <begin position="807"/>
        <end position="841"/>
    </location>
</feature>
<dbReference type="PROSITE" id="PS50076">
    <property type="entry name" value="DNAJ_2"/>
    <property type="match status" value="1"/>
</dbReference>
<dbReference type="PANTHER" id="PTHR44200">
    <property type="entry name" value="DNAJ HOMOLOG SUBFAMILY C MEMBER 7"/>
    <property type="match status" value="1"/>
</dbReference>
<gene>
    <name evidence="3" type="primary">DNAJC7</name>
    <name evidence="3" type="ORF">AK812_SmicGene13019</name>
</gene>
<protein>
    <submittedName>
        <fullName evidence="3">DnaJ-like subfamily C member 7</fullName>
    </submittedName>
</protein>
<dbReference type="PRINTS" id="PR00625">
    <property type="entry name" value="JDOMAIN"/>
</dbReference>
<evidence type="ECO:0000313" key="3">
    <source>
        <dbReference type="EMBL" id="OLQ04002.1"/>
    </source>
</evidence>
<dbReference type="AlphaFoldDB" id="A0A1Q9E9A6"/>
<evidence type="ECO:0000256" key="1">
    <source>
        <dbReference type="SAM" id="MobiDB-lite"/>
    </source>
</evidence>
<organism evidence="3 4">
    <name type="scientific">Symbiodinium microadriaticum</name>
    <name type="common">Dinoflagellate</name>
    <name type="synonym">Zooxanthella microadriatica</name>
    <dbReference type="NCBI Taxonomy" id="2951"/>
    <lineage>
        <taxon>Eukaryota</taxon>
        <taxon>Sar</taxon>
        <taxon>Alveolata</taxon>
        <taxon>Dinophyceae</taxon>
        <taxon>Suessiales</taxon>
        <taxon>Symbiodiniaceae</taxon>
        <taxon>Symbiodinium</taxon>
    </lineage>
</organism>
<proteinExistence type="predicted"/>
<dbReference type="Pfam" id="PF13432">
    <property type="entry name" value="TPR_16"/>
    <property type="match status" value="2"/>
</dbReference>
<evidence type="ECO:0000313" key="4">
    <source>
        <dbReference type="Proteomes" id="UP000186817"/>
    </source>
</evidence>
<dbReference type="Gene3D" id="1.25.40.10">
    <property type="entry name" value="Tetratricopeptide repeat domain"/>
    <property type="match status" value="3"/>
</dbReference>
<dbReference type="Pfam" id="PF13181">
    <property type="entry name" value="TPR_8"/>
    <property type="match status" value="1"/>
</dbReference>
<dbReference type="InterPro" id="IPR019734">
    <property type="entry name" value="TPR_rpt"/>
</dbReference>
<dbReference type="GO" id="GO:0048500">
    <property type="term" value="C:signal recognition particle"/>
    <property type="evidence" value="ECO:0007669"/>
    <property type="project" value="InterPro"/>
</dbReference>
<feature type="domain" description="J" evidence="2">
    <location>
        <begin position="750"/>
        <end position="824"/>
    </location>
</feature>
<dbReference type="SMART" id="SM00028">
    <property type="entry name" value="TPR"/>
    <property type="match status" value="6"/>
</dbReference>
<feature type="region of interest" description="Disordered" evidence="1">
    <location>
        <begin position="267"/>
        <end position="293"/>
    </location>
</feature>
<dbReference type="Pfam" id="PF05486">
    <property type="entry name" value="SRP9-21"/>
    <property type="match status" value="1"/>
</dbReference>
<dbReference type="GO" id="GO:0008312">
    <property type="term" value="F:7S RNA binding"/>
    <property type="evidence" value="ECO:0007669"/>
    <property type="project" value="InterPro"/>
</dbReference>
<comment type="caution">
    <text evidence="3">The sequence shown here is derived from an EMBL/GenBank/DDBJ whole genome shotgun (WGS) entry which is preliminary data.</text>
</comment>
<sequence length="841" mass="95295">MAAVDCVLAIEWPSLTDPRKEEKIHVLQDLGFSPCVEVESPVAMVYINDFEEFEAAAQELFSQHPLRTRYLVKYRHKEGKAVQAVHKRTVTPVTPEDEIGLPKGLKFRTELIAFLKRIEKFSQNWARWTVTKDLTKLSEPDEELEAAKTAAKPTAKAKRRKGIYVGANERSHRAIELRLQMEGAPPRELSRTSRDLLVDVMQAFQHAGPFKVFSLAAWDRQSLVQHGVQGYSAFSCSHGLKACESWNLRVAMASSFDFDELERLEEKVKSKETAPKPSGVQPEENEEDEEAEEVVEDRLFDFESRHTLASEVPTDCPSEVKVVATQAAAEESKDSAYPLTEVSVDAIREIGNDHFKAGDYLGAEKHYSMALQMQQGQPLTPRLFSNRAAARLRLGNWDGALQDVMEAAKREPGNPKILERFGRSLLLTNRLPEGVHICKQRLRTLSEVQKASEEWKPFLAMSTRLNHHAGVLHEMEGILAKMHNAGGKADSSQVSDAAAILHGCDSMLNLLTETEVRSPLGVRLRFAKLRAYLYPVPGAGGGDELSVEKRREWIEKALAVVDGLICEDPQWPDSHHWRARCLVRLGRRQEARESLRKAQRFAEQKGGRHDLTEELLDSMRSLDQQKEKGNEAYKSQDWSLALECYDKAIKADLLRMDIELSAQLHCNRSAVLMRLGKTGMALEDVSLAVRLAPGYVKARFRRGILYMELERYAEAAQDFEFVSWTSPTFEGLATWRSRALRWAARPPQKNYYAVLGVSFNATQADIKKAYRRLALKWHPDKNVDRTEEASQKFKALQEAFEVLSDPVRRQEVDGEERSSYTSYPFPGGVKTQWPSQRSWPP</sequence>
<dbReference type="SUPFAM" id="SSF46565">
    <property type="entry name" value="Chaperone J-domain"/>
    <property type="match status" value="1"/>
</dbReference>
<dbReference type="PANTHER" id="PTHR44200:SF1">
    <property type="entry name" value="DNAJ HOMOLOG SUBFAMILY C MEMBER 7"/>
    <property type="match status" value="1"/>
</dbReference>
<dbReference type="InterPro" id="IPR036869">
    <property type="entry name" value="J_dom_sf"/>
</dbReference>
<feature type="compositionally biased region" description="Acidic residues" evidence="1">
    <location>
        <begin position="283"/>
        <end position="293"/>
    </location>
</feature>
<dbReference type="InterPro" id="IPR039432">
    <property type="entry name" value="SRP9_dom"/>
</dbReference>
<dbReference type="InterPro" id="IPR052758">
    <property type="entry name" value="SRC_co-chaperone"/>
</dbReference>
<keyword evidence="4" id="KW-1185">Reference proteome</keyword>
<dbReference type="EMBL" id="LSRX01000221">
    <property type="protein sequence ID" value="OLQ04002.1"/>
    <property type="molecule type" value="Genomic_DNA"/>
</dbReference>
<feature type="compositionally biased region" description="Polar residues" evidence="1">
    <location>
        <begin position="832"/>
        <end position="841"/>
    </location>
</feature>
<dbReference type="InterPro" id="IPR011990">
    <property type="entry name" value="TPR-like_helical_dom_sf"/>
</dbReference>
<dbReference type="Proteomes" id="UP000186817">
    <property type="component" value="Unassembled WGS sequence"/>
</dbReference>
<dbReference type="SUPFAM" id="SSF48452">
    <property type="entry name" value="TPR-like"/>
    <property type="match status" value="2"/>
</dbReference>
<dbReference type="SUPFAM" id="SSF54762">
    <property type="entry name" value="Signal recognition particle alu RNA binding heterodimer, SRP9/14"/>
    <property type="match status" value="1"/>
</dbReference>
<dbReference type="InterPro" id="IPR009018">
    <property type="entry name" value="Signal_recog_particle_SRP9/14"/>
</dbReference>
<name>A0A1Q9E9A6_SYMMI</name>
<dbReference type="Pfam" id="PF00226">
    <property type="entry name" value="DnaJ"/>
    <property type="match status" value="1"/>
</dbReference>
<dbReference type="OrthoDB" id="431596at2759"/>
<accession>A0A1Q9E9A6</accession>
<feature type="compositionally biased region" description="Basic and acidic residues" evidence="1">
    <location>
        <begin position="807"/>
        <end position="818"/>
    </location>
</feature>
<dbReference type="Gene3D" id="3.30.720.10">
    <property type="entry name" value="Signal recognition particle alu RNA binding heterodimer, srp9/1"/>
    <property type="match status" value="1"/>
</dbReference>
<dbReference type="Gene3D" id="1.10.287.110">
    <property type="entry name" value="DnaJ domain"/>
    <property type="match status" value="1"/>
</dbReference>
<dbReference type="SMART" id="SM00271">
    <property type="entry name" value="DnaJ"/>
    <property type="match status" value="1"/>
</dbReference>